<evidence type="ECO:0000313" key="2">
    <source>
        <dbReference type="EMBL" id="PNT14092.1"/>
    </source>
</evidence>
<sequence length="147" mass="17193">MTLSKARKTQKQGRELHQHNTPSSPSSSSSPKKASAEGEKTKRDQNRRGHRFLCPQKQQPLAERRSFSTCCLRPSQRQLSRKGKQNREEGKEKRRKQGEERRKRQATQEESRTNTDSRELKKLDPRKDRSGNVKQRLRLSSLNQNDE</sequence>
<feature type="compositionally biased region" description="Basic and acidic residues" evidence="1">
    <location>
        <begin position="34"/>
        <end position="47"/>
    </location>
</feature>
<evidence type="ECO:0000256" key="1">
    <source>
        <dbReference type="SAM" id="MobiDB-lite"/>
    </source>
</evidence>
<feature type="compositionally biased region" description="Basic and acidic residues" evidence="1">
    <location>
        <begin position="85"/>
        <end position="131"/>
    </location>
</feature>
<keyword evidence="3" id="KW-1185">Reference proteome</keyword>
<reference evidence="2 3" key="1">
    <citation type="journal article" date="2006" name="Science">
        <title>The genome of black cottonwood, Populus trichocarpa (Torr. &amp; Gray).</title>
        <authorList>
            <person name="Tuskan G.A."/>
            <person name="Difazio S."/>
            <person name="Jansson S."/>
            <person name="Bohlmann J."/>
            <person name="Grigoriev I."/>
            <person name="Hellsten U."/>
            <person name="Putnam N."/>
            <person name="Ralph S."/>
            <person name="Rombauts S."/>
            <person name="Salamov A."/>
            <person name="Schein J."/>
            <person name="Sterck L."/>
            <person name="Aerts A."/>
            <person name="Bhalerao R.R."/>
            <person name="Bhalerao R.P."/>
            <person name="Blaudez D."/>
            <person name="Boerjan W."/>
            <person name="Brun A."/>
            <person name="Brunner A."/>
            <person name="Busov V."/>
            <person name="Campbell M."/>
            <person name="Carlson J."/>
            <person name="Chalot M."/>
            <person name="Chapman J."/>
            <person name="Chen G.L."/>
            <person name="Cooper D."/>
            <person name="Coutinho P.M."/>
            <person name="Couturier J."/>
            <person name="Covert S."/>
            <person name="Cronk Q."/>
            <person name="Cunningham R."/>
            <person name="Davis J."/>
            <person name="Degroeve S."/>
            <person name="Dejardin A."/>
            <person name="Depamphilis C."/>
            <person name="Detter J."/>
            <person name="Dirks B."/>
            <person name="Dubchak I."/>
            <person name="Duplessis S."/>
            <person name="Ehlting J."/>
            <person name="Ellis B."/>
            <person name="Gendler K."/>
            <person name="Goodstein D."/>
            <person name="Gribskov M."/>
            <person name="Grimwood J."/>
            <person name="Groover A."/>
            <person name="Gunter L."/>
            <person name="Hamberger B."/>
            <person name="Heinze B."/>
            <person name="Helariutta Y."/>
            <person name="Henrissat B."/>
            <person name="Holligan D."/>
            <person name="Holt R."/>
            <person name="Huang W."/>
            <person name="Islam-Faridi N."/>
            <person name="Jones S."/>
            <person name="Jones-Rhoades M."/>
            <person name="Jorgensen R."/>
            <person name="Joshi C."/>
            <person name="Kangasjarvi J."/>
            <person name="Karlsson J."/>
            <person name="Kelleher C."/>
            <person name="Kirkpatrick R."/>
            <person name="Kirst M."/>
            <person name="Kohler A."/>
            <person name="Kalluri U."/>
            <person name="Larimer F."/>
            <person name="Leebens-Mack J."/>
            <person name="Leple J.C."/>
            <person name="Locascio P."/>
            <person name="Lou Y."/>
            <person name="Lucas S."/>
            <person name="Martin F."/>
            <person name="Montanini B."/>
            <person name="Napoli C."/>
            <person name="Nelson D.R."/>
            <person name="Nelson C."/>
            <person name="Nieminen K."/>
            <person name="Nilsson O."/>
            <person name="Pereda V."/>
            <person name="Peter G."/>
            <person name="Philippe R."/>
            <person name="Pilate G."/>
            <person name="Poliakov A."/>
            <person name="Razumovskaya J."/>
            <person name="Richardson P."/>
            <person name="Rinaldi C."/>
            <person name="Ritland K."/>
            <person name="Rouze P."/>
            <person name="Ryaboy D."/>
            <person name="Schmutz J."/>
            <person name="Schrader J."/>
            <person name="Segerman B."/>
            <person name="Shin H."/>
            <person name="Siddiqui A."/>
            <person name="Sterky F."/>
            <person name="Terry A."/>
            <person name="Tsai C.J."/>
            <person name="Uberbacher E."/>
            <person name="Unneberg P."/>
            <person name="Vahala J."/>
            <person name="Wall K."/>
            <person name="Wessler S."/>
            <person name="Yang G."/>
            <person name="Yin T."/>
            <person name="Douglas C."/>
            <person name="Marra M."/>
            <person name="Sandberg G."/>
            <person name="Van de Peer Y."/>
            <person name="Rokhsar D."/>
        </authorList>
    </citation>
    <scope>NUCLEOTIDE SEQUENCE [LARGE SCALE GENOMIC DNA]</scope>
    <source>
        <strain evidence="3">cv. Nisqually</strain>
    </source>
</reference>
<organism evidence="2 3">
    <name type="scientific">Populus trichocarpa</name>
    <name type="common">Western balsam poplar</name>
    <name type="synonym">Populus balsamifera subsp. trichocarpa</name>
    <dbReference type="NCBI Taxonomy" id="3694"/>
    <lineage>
        <taxon>Eukaryota</taxon>
        <taxon>Viridiplantae</taxon>
        <taxon>Streptophyta</taxon>
        <taxon>Embryophyta</taxon>
        <taxon>Tracheophyta</taxon>
        <taxon>Spermatophyta</taxon>
        <taxon>Magnoliopsida</taxon>
        <taxon>eudicotyledons</taxon>
        <taxon>Gunneridae</taxon>
        <taxon>Pentapetalae</taxon>
        <taxon>rosids</taxon>
        <taxon>fabids</taxon>
        <taxon>Malpighiales</taxon>
        <taxon>Salicaceae</taxon>
        <taxon>Saliceae</taxon>
        <taxon>Populus</taxon>
    </lineage>
</organism>
<accession>B9NCR0</accession>
<feature type="compositionally biased region" description="Low complexity" evidence="1">
    <location>
        <begin position="22"/>
        <end position="33"/>
    </location>
</feature>
<protein>
    <submittedName>
        <fullName evidence="2">Uncharacterized protein</fullName>
    </submittedName>
</protein>
<dbReference type="Proteomes" id="UP000006729">
    <property type="component" value="Chromosome 10"/>
</dbReference>
<dbReference type="HOGENOM" id="CLU_1771225_0_0_1"/>
<gene>
    <name evidence="2" type="ORF">POPTR_010G010300</name>
</gene>
<dbReference type="EMBL" id="CM009299">
    <property type="protein sequence ID" value="PNT14092.1"/>
    <property type="molecule type" value="Genomic_DNA"/>
</dbReference>
<feature type="compositionally biased region" description="Polar residues" evidence="1">
    <location>
        <begin position="138"/>
        <end position="147"/>
    </location>
</feature>
<evidence type="ECO:0000313" key="3">
    <source>
        <dbReference type="Proteomes" id="UP000006729"/>
    </source>
</evidence>
<name>B9NCR0_POPTR</name>
<feature type="region of interest" description="Disordered" evidence="1">
    <location>
        <begin position="1"/>
        <end position="147"/>
    </location>
</feature>
<dbReference type="InParanoid" id="B9NCR0"/>
<feature type="compositionally biased region" description="Basic residues" evidence="1">
    <location>
        <begin position="1"/>
        <end position="11"/>
    </location>
</feature>
<dbReference type="AlphaFoldDB" id="B9NCR0"/>
<proteinExistence type="predicted"/>